<name>A0A6G1GMR3_9PEZI</name>
<dbReference type="EMBL" id="ML977189">
    <property type="protein sequence ID" value="KAF1982049.1"/>
    <property type="molecule type" value="Genomic_DNA"/>
</dbReference>
<protein>
    <submittedName>
        <fullName evidence="2">Uncharacterized protein</fullName>
    </submittedName>
</protein>
<dbReference type="AlphaFoldDB" id="A0A6G1GMR3"/>
<feature type="chain" id="PRO_5026083277" evidence="1">
    <location>
        <begin position="27"/>
        <end position="103"/>
    </location>
</feature>
<proteinExistence type="predicted"/>
<evidence type="ECO:0000256" key="1">
    <source>
        <dbReference type="SAM" id="SignalP"/>
    </source>
</evidence>
<keyword evidence="1" id="KW-0732">Signal</keyword>
<evidence type="ECO:0000313" key="2">
    <source>
        <dbReference type="EMBL" id="KAF1982049.1"/>
    </source>
</evidence>
<reference evidence="2" key="1">
    <citation type="journal article" date="2020" name="Stud. Mycol.">
        <title>101 Dothideomycetes genomes: a test case for predicting lifestyles and emergence of pathogens.</title>
        <authorList>
            <person name="Haridas S."/>
            <person name="Albert R."/>
            <person name="Binder M."/>
            <person name="Bloem J."/>
            <person name="Labutti K."/>
            <person name="Salamov A."/>
            <person name="Andreopoulos B."/>
            <person name="Baker S."/>
            <person name="Barry K."/>
            <person name="Bills G."/>
            <person name="Bluhm B."/>
            <person name="Cannon C."/>
            <person name="Castanera R."/>
            <person name="Culley D."/>
            <person name="Daum C."/>
            <person name="Ezra D."/>
            <person name="Gonzalez J."/>
            <person name="Henrissat B."/>
            <person name="Kuo A."/>
            <person name="Liang C."/>
            <person name="Lipzen A."/>
            <person name="Lutzoni F."/>
            <person name="Magnuson J."/>
            <person name="Mondo S."/>
            <person name="Nolan M."/>
            <person name="Ohm R."/>
            <person name="Pangilinan J."/>
            <person name="Park H.-J."/>
            <person name="Ramirez L."/>
            <person name="Alfaro M."/>
            <person name="Sun H."/>
            <person name="Tritt A."/>
            <person name="Yoshinaga Y."/>
            <person name="Zwiers L.-H."/>
            <person name="Turgeon B."/>
            <person name="Goodwin S."/>
            <person name="Spatafora J."/>
            <person name="Crous P."/>
            <person name="Grigoriev I."/>
        </authorList>
    </citation>
    <scope>NUCLEOTIDE SEQUENCE</scope>
    <source>
        <strain evidence="2">CBS 113979</strain>
    </source>
</reference>
<organism evidence="2 3">
    <name type="scientific">Aulographum hederae CBS 113979</name>
    <dbReference type="NCBI Taxonomy" id="1176131"/>
    <lineage>
        <taxon>Eukaryota</taxon>
        <taxon>Fungi</taxon>
        <taxon>Dikarya</taxon>
        <taxon>Ascomycota</taxon>
        <taxon>Pezizomycotina</taxon>
        <taxon>Dothideomycetes</taxon>
        <taxon>Pleosporomycetidae</taxon>
        <taxon>Aulographales</taxon>
        <taxon>Aulographaceae</taxon>
    </lineage>
</organism>
<dbReference type="Proteomes" id="UP000800041">
    <property type="component" value="Unassembled WGS sequence"/>
</dbReference>
<sequence>MSILDPSPYLNFLLVIMLAIPTPCLDLQCCSFVAKSSRLWSLGHAPNTGCENLSDSTSRTNATELDSSPRTESAIFKWLERGDSRLTPEGFKDIQHPYSPDGG</sequence>
<feature type="signal peptide" evidence="1">
    <location>
        <begin position="1"/>
        <end position="26"/>
    </location>
</feature>
<gene>
    <name evidence="2" type="ORF">K402DRAFT_397939</name>
</gene>
<keyword evidence="3" id="KW-1185">Reference proteome</keyword>
<accession>A0A6G1GMR3</accession>
<evidence type="ECO:0000313" key="3">
    <source>
        <dbReference type="Proteomes" id="UP000800041"/>
    </source>
</evidence>